<comment type="caution">
    <text evidence="5">The sequence shown here is derived from an EMBL/GenBank/DDBJ whole genome shotgun (WGS) entry which is preliminary data.</text>
</comment>
<name>A0A5C6RGM3_9BACT</name>
<evidence type="ECO:0000313" key="6">
    <source>
        <dbReference type="Proteomes" id="UP000321580"/>
    </source>
</evidence>
<evidence type="ECO:0008006" key="7">
    <source>
        <dbReference type="Google" id="ProtNLM"/>
    </source>
</evidence>
<dbReference type="Pfam" id="PF06977">
    <property type="entry name" value="SdiA-regulated"/>
    <property type="match status" value="2"/>
</dbReference>
<keyword evidence="3" id="KW-0472">Membrane</keyword>
<organism evidence="5 6">
    <name type="scientific">Phaeodactylibacter luteus</name>
    <dbReference type="NCBI Taxonomy" id="1564516"/>
    <lineage>
        <taxon>Bacteria</taxon>
        <taxon>Pseudomonadati</taxon>
        <taxon>Bacteroidota</taxon>
        <taxon>Saprospiria</taxon>
        <taxon>Saprospirales</taxon>
        <taxon>Haliscomenobacteraceae</taxon>
        <taxon>Phaeodactylibacter</taxon>
    </lineage>
</organism>
<evidence type="ECO:0000256" key="1">
    <source>
        <dbReference type="ARBA" id="ARBA00004236"/>
    </source>
</evidence>
<keyword evidence="4" id="KW-0732">Signal</keyword>
<dbReference type="PROSITE" id="PS51257">
    <property type="entry name" value="PROKAR_LIPOPROTEIN"/>
    <property type="match status" value="1"/>
</dbReference>
<dbReference type="Proteomes" id="UP000321580">
    <property type="component" value="Unassembled WGS sequence"/>
</dbReference>
<dbReference type="SUPFAM" id="SSF50956">
    <property type="entry name" value="Thermostable phytase (3-phytase)"/>
    <property type="match status" value="1"/>
</dbReference>
<reference evidence="5 6" key="1">
    <citation type="submission" date="2019-08" db="EMBL/GenBank/DDBJ databases">
        <title>Genome of Phaeodactylibacter luteus.</title>
        <authorList>
            <person name="Bowman J.P."/>
        </authorList>
    </citation>
    <scope>NUCLEOTIDE SEQUENCE [LARGE SCALE GENOMIC DNA]</scope>
    <source>
        <strain evidence="5 6">KCTC 42180</strain>
    </source>
</reference>
<evidence type="ECO:0000256" key="3">
    <source>
        <dbReference type="ARBA" id="ARBA00023136"/>
    </source>
</evidence>
<feature type="chain" id="PRO_5023137199" description="SMP-30/Gluconolactonase/LRE-like region domain-containing protein" evidence="4">
    <location>
        <begin position="23"/>
        <end position="314"/>
    </location>
</feature>
<protein>
    <recommendedName>
        <fullName evidence="7">SMP-30/Gluconolactonase/LRE-like region domain-containing protein</fullName>
    </recommendedName>
</protein>
<dbReference type="OrthoDB" id="5292493at2"/>
<evidence type="ECO:0000256" key="4">
    <source>
        <dbReference type="SAM" id="SignalP"/>
    </source>
</evidence>
<dbReference type="InterPro" id="IPR009722">
    <property type="entry name" value="YjiK/CarP"/>
</dbReference>
<comment type="subcellular location">
    <subcellularLocation>
        <location evidence="1">Cell membrane</location>
    </subcellularLocation>
</comment>
<dbReference type="AlphaFoldDB" id="A0A5C6RGM3"/>
<feature type="signal peptide" evidence="4">
    <location>
        <begin position="1"/>
        <end position="22"/>
    </location>
</feature>
<evidence type="ECO:0000313" key="5">
    <source>
        <dbReference type="EMBL" id="TXB61506.1"/>
    </source>
</evidence>
<dbReference type="RefSeq" id="WP_147169118.1">
    <property type="nucleotide sequence ID" value="NZ_VOOR01000056.1"/>
</dbReference>
<sequence>MMKDMSYSALLFLMLAIQSCVPAPEQGEAGTGSLTFSEGYQFPYQLSSPEQAISLPAELNEISGLSLYAEEQEIAAVQDEKGLIFFLDRATGQVLRKEAFWKDGDYEGIEAVGDTLYVVKSSGTIYKVALKADGGAPEVEKYNFFLNSDNDVEGLGYDPAGNRLLLACKAEAGYGDKKYPGKKAIYAFNLETASLSEAPVYFVAADSIRQYLEADPAIRKLEKLVEFFDPEVDFDFSPSAIAVHPRTGNLYVTSSVGKMLLVLHASGRILHIEKLSKTIHPQPEGLCFDKSGTLFLSNEGKGGQGKIYRFAYQP</sequence>
<dbReference type="EMBL" id="VOOR01000056">
    <property type="protein sequence ID" value="TXB61506.1"/>
    <property type="molecule type" value="Genomic_DNA"/>
</dbReference>
<gene>
    <name evidence="5" type="ORF">FRY97_18800</name>
</gene>
<evidence type="ECO:0000256" key="2">
    <source>
        <dbReference type="ARBA" id="ARBA00022475"/>
    </source>
</evidence>
<keyword evidence="2" id="KW-1003">Cell membrane</keyword>
<accession>A0A5C6RGM3</accession>
<dbReference type="GO" id="GO:0005886">
    <property type="term" value="C:plasma membrane"/>
    <property type="evidence" value="ECO:0007669"/>
    <property type="project" value="UniProtKB-SubCell"/>
</dbReference>
<proteinExistence type="predicted"/>
<keyword evidence="6" id="KW-1185">Reference proteome</keyword>